<gene>
    <name evidence="2" type="ORF">TH25_05365</name>
</gene>
<dbReference type="PANTHER" id="PTHR16128:SF5">
    <property type="entry name" value="FAD_NAD(P)-BINDING OXIDOREDUCTASE FAMILY PROTEIN"/>
    <property type="match status" value="1"/>
</dbReference>
<dbReference type="Gene3D" id="3.50.50.60">
    <property type="entry name" value="FAD/NAD(P)-binding domain"/>
    <property type="match status" value="1"/>
</dbReference>
<comment type="caution">
    <text evidence="2">The sequence shown here is derived from an EMBL/GenBank/DDBJ whole genome shotgun (WGS) entry which is preliminary data.</text>
</comment>
<dbReference type="Pfam" id="PF01593">
    <property type="entry name" value="Amino_oxidase"/>
    <property type="match status" value="1"/>
</dbReference>
<proteinExistence type="predicted"/>
<dbReference type="AlphaFoldDB" id="A0A367XFK7"/>
<evidence type="ECO:0000259" key="1">
    <source>
        <dbReference type="Pfam" id="PF01593"/>
    </source>
</evidence>
<dbReference type="EMBL" id="JPWH01000003">
    <property type="protein sequence ID" value="RCK52475.1"/>
    <property type="molecule type" value="Genomic_DNA"/>
</dbReference>
<evidence type="ECO:0000313" key="3">
    <source>
        <dbReference type="Proteomes" id="UP000252517"/>
    </source>
</evidence>
<dbReference type="InterPro" id="IPR036188">
    <property type="entry name" value="FAD/NAD-bd_sf"/>
</dbReference>
<protein>
    <recommendedName>
        <fullName evidence="1">Amine oxidase domain-containing protein</fullName>
    </recommendedName>
</protein>
<dbReference type="SUPFAM" id="SSF51905">
    <property type="entry name" value="FAD/NAD(P)-binding domain"/>
    <property type="match status" value="1"/>
</dbReference>
<name>A0A367XFK7_9PROT</name>
<reference evidence="2 3" key="1">
    <citation type="submission" date="2014-07" db="EMBL/GenBank/DDBJ databases">
        <title>Draft genome sequence of Thalassospira profundimaris S25-3-2.</title>
        <authorList>
            <person name="Lai Q."/>
            <person name="Shao Z."/>
        </authorList>
    </citation>
    <scope>NUCLEOTIDE SEQUENCE [LARGE SCALE GENOMIC DNA]</scope>
    <source>
        <strain evidence="2 3">S25-3-2</strain>
    </source>
</reference>
<dbReference type="PANTHER" id="PTHR16128">
    <property type="entry name" value="FAD/NAD(P)-BINDING OXIDOREDUCTASE FAMILY PROTEIN"/>
    <property type="match status" value="1"/>
</dbReference>
<dbReference type="GO" id="GO:0016491">
    <property type="term" value="F:oxidoreductase activity"/>
    <property type="evidence" value="ECO:0007669"/>
    <property type="project" value="InterPro"/>
</dbReference>
<feature type="domain" description="Amine oxidase" evidence="1">
    <location>
        <begin position="121"/>
        <end position="339"/>
    </location>
</feature>
<dbReference type="Proteomes" id="UP000252517">
    <property type="component" value="Unassembled WGS sequence"/>
</dbReference>
<dbReference type="RefSeq" id="WP_114087356.1">
    <property type="nucleotide sequence ID" value="NZ_JPWH01000003.1"/>
</dbReference>
<accession>A0A367XFK7</accession>
<dbReference type="InterPro" id="IPR002937">
    <property type="entry name" value="Amino_oxidase"/>
</dbReference>
<dbReference type="Gene3D" id="3.90.660.10">
    <property type="match status" value="1"/>
</dbReference>
<organism evidence="2 3">
    <name type="scientific">Thalassospira profundimaris</name>
    <dbReference type="NCBI Taxonomy" id="502049"/>
    <lineage>
        <taxon>Bacteria</taxon>
        <taxon>Pseudomonadati</taxon>
        <taxon>Pseudomonadota</taxon>
        <taxon>Alphaproteobacteria</taxon>
        <taxon>Rhodospirillales</taxon>
        <taxon>Thalassospiraceae</taxon>
        <taxon>Thalassospira</taxon>
    </lineage>
</organism>
<evidence type="ECO:0000313" key="2">
    <source>
        <dbReference type="EMBL" id="RCK52475.1"/>
    </source>
</evidence>
<sequence>MPGFDIAIIGAGITGLNAAHILHQAGHKVQVFEKSRGLGGRLAARRTDFGIFNHGAQYATARHPGFIQYLENAINYGTAEKWIAQQWCAQPAKQAIANDPAETWYRGHPAMNKLVSPLNSGFDIQRNIRIARITPTDHNRYQLYSFASDQDHKNRISHGEFDGVIVTVPAPQSAELLMPLSPRFDIINDVKMAPCWAVMLAFDSPSSAPFDVFSKPDPAISWIGRNPVTEAISSPAPYECWTIHASPCWSRDHLEEKPENVAKYITAITKTVFAQAGIKLPVPVFSQAHRWRFARTTSPLGQSHLASADGRIIAAGDWCLGARIEAAFQSGEAAAHAMLDALQQ</sequence>
<dbReference type="OrthoDB" id="5792777at2"/>
<dbReference type="Pfam" id="PF13450">
    <property type="entry name" value="NAD_binding_8"/>
    <property type="match status" value="1"/>
</dbReference>